<dbReference type="Pfam" id="PF14295">
    <property type="entry name" value="PAN_4"/>
    <property type="match status" value="7"/>
</dbReference>
<sequence length="839" mass="89353">MADQPAKIVREIPLLLVLLLAASLSAILLVSAAAKPLNDAPNAPAAAADNANNATIETRRILTSCTAISGYTAAPDVNHNGDDIAQASSVSDATAKCLDSTCKGFNSGGFYKRSASITGALRGSCFYTKNPTSCPSIHGYRMARDVDHSGDDIGQAASVAEATNKCNADSSCKGINSLGWFKETLSPLHYQSGLCFFTKETIPTIVCPSVFGYTFAEHFDVQGFDINLVNDGDAPPVGSKTVNDLALQCANTPGCQSFNWVMLSDSVVRSYLKTASGPIIAFPSQQPPCTGIYVKVVCPSVFGYTFAEHFDVQGFDINLVNGGDAPPVESKTVNDLALQCANTPGCQSFNWVMLSDSVVRSYLKPAMGPIIAFPSQQPPCMGIYVKDVCPSVFGYTFAEHFDVQGFDINLVNGGDAPPVESKTVNDLALQCANTPGCQSFNWVMLSDSVVRSYLKTASGPIIAFPSQQPPCTGIYVKDVCPSVFGYTFAEHFDVQGFDINLVNGGDAPPVESKTVNDLALQCANTPGCQSFNWVMLSDSVVRSYLKTASGPIIAFPSQQPPCTGIYVKVVCPSVFGYTFAEHFDVQGFDINLVNDGDAPPVGSKTVNDLALQCANTPGCQSFNWVMLSDSVVRSYLKTAMGPIIAFPSQQPPCMGIYVKDVCPSVFGYTFAEHFDVQGFDINLVNGGDAPPVESKTVNDLALQCANTPGCQSFNWVMLSDSVVRSYLKTASGPIIAFPSQQPPCTGIYVKVVCPSVFGYTFAEHFDVQGFDINLVNGGDAPPVGSKTVNDLALQCANTPGCQSFNWVMLSDSVVRSYLKTATGPIIAFPSHQLPCTGIY</sequence>
<feature type="domain" description="Apple" evidence="2">
    <location>
        <begin position="701"/>
        <end position="717"/>
    </location>
</feature>
<feature type="signal peptide" evidence="1">
    <location>
        <begin position="1"/>
        <end position="34"/>
    </location>
</feature>
<evidence type="ECO:0000256" key="1">
    <source>
        <dbReference type="SAM" id="SignalP"/>
    </source>
</evidence>
<feature type="domain" description="Apple" evidence="2">
    <location>
        <begin position="519"/>
        <end position="535"/>
    </location>
</feature>
<protein>
    <recommendedName>
        <fullName evidence="2">Apple domain-containing protein</fullName>
    </recommendedName>
</protein>
<evidence type="ECO:0000259" key="2">
    <source>
        <dbReference type="Pfam" id="PF14295"/>
    </source>
</evidence>
<dbReference type="Proteomes" id="UP000236333">
    <property type="component" value="Unassembled WGS sequence"/>
</dbReference>
<feature type="domain" description="Apple" evidence="2">
    <location>
        <begin position="793"/>
        <end position="807"/>
    </location>
</feature>
<dbReference type="EMBL" id="PGGS01000020">
    <property type="protein sequence ID" value="PNH11869.1"/>
    <property type="molecule type" value="Genomic_DNA"/>
</dbReference>
<name>A0A2J8AH70_9CHLO</name>
<gene>
    <name evidence="3" type="ORF">TSOC_001282</name>
</gene>
<organism evidence="3 4">
    <name type="scientific">Tetrabaena socialis</name>
    <dbReference type="NCBI Taxonomy" id="47790"/>
    <lineage>
        <taxon>Eukaryota</taxon>
        <taxon>Viridiplantae</taxon>
        <taxon>Chlorophyta</taxon>
        <taxon>core chlorophytes</taxon>
        <taxon>Chlorophyceae</taxon>
        <taxon>CS clade</taxon>
        <taxon>Chlamydomonadales</taxon>
        <taxon>Tetrabaenaceae</taxon>
        <taxon>Tetrabaena</taxon>
    </lineage>
</organism>
<dbReference type="AlphaFoldDB" id="A0A2J8AH70"/>
<feature type="chain" id="PRO_5014403036" description="Apple domain-containing protein" evidence="1">
    <location>
        <begin position="35"/>
        <end position="839"/>
    </location>
</feature>
<keyword evidence="1" id="KW-0732">Signal</keyword>
<feature type="domain" description="Apple" evidence="2">
    <location>
        <begin position="428"/>
        <end position="444"/>
    </location>
</feature>
<comment type="caution">
    <text evidence="3">The sequence shown here is derived from an EMBL/GenBank/DDBJ whole genome shotgun (WGS) entry which is preliminary data.</text>
</comment>
<feature type="domain" description="Apple" evidence="2">
    <location>
        <begin position="611"/>
        <end position="626"/>
    </location>
</feature>
<evidence type="ECO:0000313" key="3">
    <source>
        <dbReference type="EMBL" id="PNH11869.1"/>
    </source>
</evidence>
<feature type="non-terminal residue" evidence="3">
    <location>
        <position position="839"/>
    </location>
</feature>
<keyword evidence="4" id="KW-1185">Reference proteome</keyword>
<reference evidence="3 4" key="1">
    <citation type="journal article" date="2017" name="Mol. Biol. Evol.">
        <title>The 4-celled Tetrabaena socialis nuclear genome reveals the essential components for genetic control of cell number at the origin of multicellularity in the volvocine lineage.</title>
        <authorList>
            <person name="Featherston J."/>
            <person name="Arakaki Y."/>
            <person name="Hanschen E.R."/>
            <person name="Ferris P.J."/>
            <person name="Michod R.E."/>
            <person name="Olson B.J.S.C."/>
            <person name="Nozaki H."/>
            <person name="Durand P.M."/>
        </authorList>
    </citation>
    <scope>NUCLEOTIDE SEQUENCE [LARGE SCALE GENOMIC DNA]</scope>
    <source>
        <strain evidence="3 4">NIES-571</strain>
    </source>
</reference>
<accession>A0A2J8AH70</accession>
<dbReference type="InterPro" id="IPR003609">
    <property type="entry name" value="Pan_app"/>
</dbReference>
<feature type="domain" description="Apple" evidence="2">
    <location>
        <begin position="337"/>
        <end position="353"/>
    </location>
</feature>
<feature type="domain" description="Apple" evidence="2">
    <location>
        <begin position="247"/>
        <end position="262"/>
    </location>
</feature>
<evidence type="ECO:0000313" key="4">
    <source>
        <dbReference type="Proteomes" id="UP000236333"/>
    </source>
</evidence>
<proteinExistence type="predicted"/>